<proteinExistence type="predicted"/>
<reference evidence="1 2" key="1">
    <citation type="journal article" date="2018" name="G3 (Bethesda)">
        <title>Phylogenetic and Phylogenomic Definition of Rhizopus Species.</title>
        <authorList>
            <person name="Gryganskyi A.P."/>
            <person name="Golan J."/>
            <person name="Dolatabadi S."/>
            <person name="Mondo S."/>
            <person name="Robb S."/>
            <person name="Idnurm A."/>
            <person name="Muszewska A."/>
            <person name="Steczkiewicz K."/>
            <person name="Masonjones S."/>
            <person name="Liao H.L."/>
            <person name="Gajdeczka M.T."/>
            <person name="Anike F."/>
            <person name="Vuek A."/>
            <person name="Anishchenko I.M."/>
            <person name="Voigt K."/>
            <person name="de Hoog G.S."/>
            <person name="Smith M.E."/>
            <person name="Heitman J."/>
            <person name="Vilgalys R."/>
            <person name="Stajich J.E."/>
        </authorList>
    </citation>
    <scope>NUCLEOTIDE SEQUENCE [LARGE SCALE GENOMIC DNA]</scope>
    <source>
        <strain evidence="1 2">LSU 92-RS-03</strain>
    </source>
</reference>
<evidence type="ECO:0000313" key="2">
    <source>
        <dbReference type="Proteomes" id="UP000253551"/>
    </source>
</evidence>
<accession>A0A367KV55</accession>
<dbReference type="Proteomes" id="UP000253551">
    <property type="component" value="Unassembled WGS sequence"/>
</dbReference>
<gene>
    <name evidence="1" type="ORF">CU098_007723</name>
</gene>
<organism evidence="1 2">
    <name type="scientific">Rhizopus stolonifer</name>
    <name type="common">Rhizopus nigricans</name>
    <dbReference type="NCBI Taxonomy" id="4846"/>
    <lineage>
        <taxon>Eukaryota</taxon>
        <taxon>Fungi</taxon>
        <taxon>Fungi incertae sedis</taxon>
        <taxon>Mucoromycota</taxon>
        <taxon>Mucoromycotina</taxon>
        <taxon>Mucoromycetes</taxon>
        <taxon>Mucorales</taxon>
        <taxon>Mucorineae</taxon>
        <taxon>Rhizopodaceae</taxon>
        <taxon>Rhizopus</taxon>
    </lineage>
</organism>
<dbReference type="AlphaFoldDB" id="A0A367KV55"/>
<dbReference type="EMBL" id="PJQM01000243">
    <property type="protein sequence ID" value="RCI06044.1"/>
    <property type="molecule type" value="Genomic_DNA"/>
</dbReference>
<protein>
    <submittedName>
        <fullName evidence="1">Uncharacterized protein</fullName>
    </submittedName>
</protein>
<name>A0A367KV55_RHIST</name>
<evidence type="ECO:0000313" key="1">
    <source>
        <dbReference type="EMBL" id="RCI06044.1"/>
    </source>
</evidence>
<keyword evidence="2" id="KW-1185">Reference proteome</keyword>
<comment type="caution">
    <text evidence="1">The sequence shown here is derived from an EMBL/GenBank/DDBJ whole genome shotgun (WGS) entry which is preliminary data.</text>
</comment>
<sequence length="91" mass="10580">MRKNAKKGVIHLLNDSSTKSTVNDRYISTYKYSMHIDYPLEVCGGIRTLVTSDLFRDTLCPVSVNANRLKTEDQWPLNDYIAFDIFMNIFR</sequence>